<dbReference type="InterPro" id="IPR027417">
    <property type="entry name" value="P-loop_NTPase"/>
</dbReference>
<dbReference type="OrthoDB" id="6143625at2759"/>
<dbReference type="SUPFAM" id="SSF52540">
    <property type="entry name" value="P-loop containing nucleoside triphosphate hydrolases"/>
    <property type="match status" value="1"/>
</dbReference>
<organism evidence="2 3">
    <name type="scientific">Pomacea canaliculata</name>
    <name type="common">Golden apple snail</name>
    <dbReference type="NCBI Taxonomy" id="400727"/>
    <lineage>
        <taxon>Eukaryota</taxon>
        <taxon>Metazoa</taxon>
        <taxon>Spiralia</taxon>
        <taxon>Lophotrochozoa</taxon>
        <taxon>Mollusca</taxon>
        <taxon>Gastropoda</taxon>
        <taxon>Caenogastropoda</taxon>
        <taxon>Architaenioglossa</taxon>
        <taxon>Ampullarioidea</taxon>
        <taxon>Ampullariidae</taxon>
        <taxon>Pomacea</taxon>
    </lineage>
</organism>
<proteinExistence type="predicted"/>
<keyword evidence="3" id="KW-1185">Reference proteome</keyword>
<gene>
    <name evidence="2" type="ORF">C0Q70_17771</name>
</gene>
<dbReference type="Gene3D" id="3.40.50.300">
    <property type="entry name" value="P-loop containing nucleotide triphosphate hydrolases"/>
    <property type="match status" value="1"/>
</dbReference>
<feature type="region of interest" description="Disordered" evidence="1">
    <location>
        <begin position="1"/>
        <end position="39"/>
    </location>
</feature>
<dbReference type="Proteomes" id="UP000245119">
    <property type="component" value="Linkage Group LG11"/>
</dbReference>
<evidence type="ECO:0000256" key="1">
    <source>
        <dbReference type="SAM" id="MobiDB-lite"/>
    </source>
</evidence>
<name>A0A2T7NLC3_POMCA</name>
<sequence length="797" mass="90120">MSNVGALRGGGEPYRGTCGPGSCRFGGSNSSLTSANRRKNKISGCTTTSVQQAGQGPHIVGKRRALFTSIQAPPPEKRLKRGALITSRSSSSPISLNRYLETAHHPTDGGRYQVVYTQQYTRHVKLVQKALTGLNRRLKKKEGSEKRGVVSRWSARHSEKLFPGMCRRTYCVPPVFINTYGMREDKECSFKVGSPVFKTRVTESDLRGDNSHRMVARAFESLSRQLERQGDTCMFLISDYTYDNYFRWCRDPRQLWHECGDWFRRLQPDASLFSHGGEQDSCFSVPEDAGVQRHKTGLIVLHQDKGILLIQRLGNNVEFLLKDHLLSADTGIPESQADVTRFSRWWRQLPDKPVPLEVIKEIAGRYVGILSTPIDLLEVNERSRVRDFCDVTLLVGRLFKRLLLTDEQERITNILKTRASDKRVYLCGPPGSGKTLLLIMRARMFLCETKLHHVVVLNLYRGAKGRVIGSHIMKALCRPDDTYGHGVAVVKSRVHHVCLDLNDDVSIVQVVRQTLPSDVEMKDVLFIIDEVLPERYWQNILLALGAGLRNCHVWCAGLSSNAPKGLSGCQTSSLSLVLRCPPSVQNVLQRVDWEDQRKRAYRGDADNPNVASNGPAPLSIRHERHQGGVTVAECAKCAEELASLLQHELHLVRPQDRDPALPSDIVASVQSPVQIPCQIIVLYSVPRQQFRGSSLEMRDELELPADRFKRHVEKMSSCMFFVKLKEKLGNVTLRVVETLDDPSVEGGDNSNEILFSWVDIVQVWKKTLLSFCLETSRQKNHVLRQWKESREYSPQRQ</sequence>
<protein>
    <submittedName>
        <fullName evidence="2">Uncharacterized protein</fullName>
    </submittedName>
</protein>
<evidence type="ECO:0000313" key="3">
    <source>
        <dbReference type="Proteomes" id="UP000245119"/>
    </source>
</evidence>
<comment type="caution">
    <text evidence="2">The sequence shown here is derived from an EMBL/GenBank/DDBJ whole genome shotgun (WGS) entry which is preliminary data.</text>
</comment>
<reference evidence="2 3" key="1">
    <citation type="submission" date="2018-04" db="EMBL/GenBank/DDBJ databases">
        <title>The genome of golden apple snail Pomacea canaliculata provides insight into stress tolerance and invasive adaptation.</title>
        <authorList>
            <person name="Liu C."/>
            <person name="Liu B."/>
            <person name="Ren Y."/>
            <person name="Zhang Y."/>
            <person name="Wang H."/>
            <person name="Li S."/>
            <person name="Jiang F."/>
            <person name="Yin L."/>
            <person name="Zhang G."/>
            <person name="Qian W."/>
            <person name="Fan W."/>
        </authorList>
    </citation>
    <scope>NUCLEOTIDE SEQUENCE [LARGE SCALE GENOMIC DNA]</scope>
    <source>
        <strain evidence="2">SZHN2017</strain>
        <tissue evidence="2">Muscle</tissue>
    </source>
</reference>
<dbReference type="AlphaFoldDB" id="A0A2T7NLC3"/>
<dbReference type="EMBL" id="PZQS01000011">
    <property type="protein sequence ID" value="PVD21968.1"/>
    <property type="molecule type" value="Genomic_DNA"/>
</dbReference>
<accession>A0A2T7NLC3</accession>
<evidence type="ECO:0000313" key="2">
    <source>
        <dbReference type="EMBL" id="PVD21968.1"/>
    </source>
</evidence>